<accession>A0ABR4FFL7</accession>
<dbReference type="EMBL" id="JBAWTH010000001">
    <property type="protein sequence ID" value="KAL2293488.1"/>
    <property type="molecule type" value="Genomic_DNA"/>
</dbReference>
<dbReference type="Proteomes" id="UP001600888">
    <property type="component" value="Unassembled WGS sequence"/>
</dbReference>
<evidence type="ECO:0000313" key="2">
    <source>
        <dbReference type="Proteomes" id="UP001600888"/>
    </source>
</evidence>
<comment type="caution">
    <text evidence="1">The sequence shown here is derived from an EMBL/GenBank/DDBJ whole genome shotgun (WGS) entry which is preliminary data.</text>
</comment>
<organism evidence="1 2">
    <name type="scientific">Diaporthe vaccinii</name>
    <dbReference type="NCBI Taxonomy" id="105482"/>
    <lineage>
        <taxon>Eukaryota</taxon>
        <taxon>Fungi</taxon>
        <taxon>Dikarya</taxon>
        <taxon>Ascomycota</taxon>
        <taxon>Pezizomycotina</taxon>
        <taxon>Sordariomycetes</taxon>
        <taxon>Sordariomycetidae</taxon>
        <taxon>Diaporthales</taxon>
        <taxon>Diaporthaceae</taxon>
        <taxon>Diaporthe</taxon>
        <taxon>Diaporthe eres species complex</taxon>
    </lineage>
</organism>
<reference evidence="1 2" key="1">
    <citation type="submission" date="2024-03" db="EMBL/GenBank/DDBJ databases">
        <title>A high-quality draft genome sequence of Diaporthe vaccinii, a causative agent of upright dieback and viscid rot disease in cranberry plants.</title>
        <authorList>
            <person name="Sarrasin M."/>
            <person name="Lang B.F."/>
            <person name="Burger G."/>
        </authorList>
    </citation>
    <scope>NUCLEOTIDE SEQUENCE [LARGE SCALE GENOMIC DNA]</scope>
    <source>
        <strain evidence="1 2">IS7</strain>
    </source>
</reference>
<proteinExistence type="predicted"/>
<sequence>MVRCVLRTDLCQHTWNPIYNEQVSRVSPTPPDLIDLLRQTILVLFVGVAGLFPSHVVHPLLIPVQAPLPTALPDADLGPLGRQVEPRKRVADRADLIRHAGPCLVAHLLVQLVVREQVDQVLRDGRPVSRLDQEPVDVGLHLQRDAAGVGDDHGTTRVQRLRDLDLEPFAGRQLKDHMCVGDDRVRICPLDLDHRLVVDDTSVGIIHRPISADHELWGVGDSALVQKATELSIRIDHCGDALGRVKPCNLRDVLASRVVELRHALCMTGIVVDVTIVTRVPLVERLVEAIKPIGSGR</sequence>
<protein>
    <submittedName>
        <fullName evidence="1">Uncharacterized protein</fullName>
    </submittedName>
</protein>
<gene>
    <name evidence="1" type="ORF">FJTKL_05380</name>
</gene>
<keyword evidence="2" id="KW-1185">Reference proteome</keyword>
<name>A0ABR4FFL7_9PEZI</name>
<evidence type="ECO:0000313" key="1">
    <source>
        <dbReference type="EMBL" id="KAL2293488.1"/>
    </source>
</evidence>